<evidence type="ECO:0000313" key="6">
    <source>
        <dbReference type="EMBL" id="EEN66409.1"/>
    </source>
</evidence>
<keyword evidence="1" id="KW-0645">Protease</keyword>
<dbReference type="InterPro" id="IPR001314">
    <property type="entry name" value="Peptidase_S1A"/>
</dbReference>
<proteinExistence type="predicted"/>
<dbReference type="InterPro" id="IPR050127">
    <property type="entry name" value="Serine_Proteases_S1"/>
</dbReference>
<dbReference type="PRINTS" id="PR00722">
    <property type="entry name" value="CHYMOTRYPSIN"/>
</dbReference>
<evidence type="ECO:0000256" key="1">
    <source>
        <dbReference type="ARBA" id="ARBA00022670"/>
    </source>
</evidence>
<dbReference type="STRING" id="7739.C3Y043"/>
<evidence type="ECO:0000256" key="4">
    <source>
        <dbReference type="ARBA" id="ARBA00023157"/>
    </source>
</evidence>
<organism>
    <name type="scientific">Branchiostoma floridae</name>
    <name type="common">Florida lancelet</name>
    <name type="synonym">Amphioxus</name>
    <dbReference type="NCBI Taxonomy" id="7739"/>
    <lineage>
        <taxon>Eukaryota</taxon>
        <taxon>Metazoa</taxon>
        <taxon>Chordata</taxon>
        <taxon>Cephalochordata</taxon>
        <taxon>Leptocardii</taxon>
        <taxon>Amphioxiformes</taxon>
        <taxon>Branchiostomatidae</taxon>
        <taxon>Branchiostoma</taxon>
    </lineage>
</organism>
<dbReference type="SUPFAM" id="SSF50494">
    <property type="entry name" value="Trypsin-like serine proteases"/>
    <property type="match status" value="1"/>
</dbReference>
<evidence type="ECO:0000259" key="5">
    <source>
        <dbReference type="PROSITE" id="PS50240"/>
    </source>
</evidence>
<dbReference type="PROSITE" id="PS00135">
    <property type="entry name" value="TRYPSIN_SER"/>
    <property type="match status" value="1"/>
</dbReference>
<dbReference type="FunFam" id="2.40.10.10:FF:000053">
    <property type="entry name" value="Neurotrypsin"/>
    <property type="match status" value="1"/>
</dbReference>
<evidence type="ECO:0000256" key="3">
    <source>
        <dbReference type="ARBA" id="ARBA00022825"/>
    </source>
</evidence>
<dbReference type="PANTHER" id="PTHR24264:SF54">
    <property type="entry name" value="PEPTIDASE S1 DOMAIN-CONTAINING PROTEIN"/>
    <property type="match status" value="1"/>
</dbReference>
<name>C3Y043_BRAFL</name>
<dbReference type="Pfam" id="PF00089">
    <property type="entry name" value="Trypsin"/>
    <property type="match status" value="1"/>
</dbReference>
<sequence length="196" mass="21827">MEFYDSSYSVVLGEHNNRVDEGTEQRFDVERSWSHPLYDADSTDNDIALLKLRRQNGRCAETNQFVTLACLPDSAEQFPDGHVCHISGWGNTDPDRPNNPATLMKAKVPLLPEATCRRGYGDKLTNQMFCAGYMRGGVDTCQGDSGGPLVCESGGKWTLWGVTSWGYGCAQPNFPGIYARVSEYTNWINNLMRNNA</sequence>
<dbReference type="SMART" id="SM00020">
    <property type="entry name" value="Tryp_SPc"/>
    <property type="match status" value="1"/>
</dbReference>
<dbReference type="PROSITE" id="PS50240">
    <property type="entry name" value="TRYPSIN_DOM"/>
    <property type="match status" value="1"/>
</dbReference>
<dbReference type="InterPro" id="IPR009003">
    <property type="entry name" value="Peptidase_S1_PA"/>
</dbReference>
<dbReference type="Gene3D" id="2.40.10.10">
    <property type="entry name" value="Trypsin-like serine proteases"/>
    <property type="match status" value="2"/>
</dbReference>
<dbReference type="GO" id="GO:0006508">
    <property type="term" value="P:proteolysis"/>
    <property type="evidence" value="ECO:0007669"/>
    <property type="project" value="UniProtKB-KW"/>
</dbReference>
<dbReference type="AlphaFoldDB" id="C3Y043"/>
<dbReference type="InterPro" id="IPR043504">
    <property type="entry name" value="Peptidase_S1_PA_chymotrypsin"/>
</dbReference>
<keyword evidence="2" id="KW-0378">Hydrolase</keyword>
<dbReference type="InterPro" id="IPR001254">
    <property type="entry name" value="Trypsin_dom"/>
</dbReference>
<gene>
    <name evidence="6" type="ORF">BRAFLDRAFT_277721</name>
</gene>
<dbReference type="EMBL" id="GG666477">
    <property type="protein sequence ID" value="EEN66409.1"/>
    <property type="molecule type" value="Genomic_DNA"/>
</dbReference>
<accession>C3Y043</accession>
<reference evidence="6" key="1">
    <citation type="journal article" date="2008" name="Nature">
        <title>The amphioxus genome and the evolution of the chordate karyotype.</title>
        <authorList>
            <consortium name="US DOE Joint Genome Institute (JGI-PGF)"/>
            <person name="Putnam N.H."/>
            <person name="Butts T."/>
            <person name="Ferrier D.E.K."/>
            <person name="Furlong R.F."/>
            <person name="Hellsten U."/>
            <person name="Kawashima T."/>
            <person name="Robinson-Rechavi M."/>
            <person name="Shoguchi E."/>
            <person name="Terry A."/>
            <person name="Yu J.-K."/>
            <person name="Benito-Gutierrez E.L."/>
            <person name="Dubchak I."/>
            <person name="Garcia-Fernandez J."/>
            <person name="Gibson-Brown J.J."/>
            <person name="Grigoriev I.V."/>
            <person name="Horton A.C."/>
            <person name="de Jong P.J."/>
            <person name="Jurka J."/>
            <person name="Kapitonov V.V."/>
            <person name="Kohara Y."/>
            <person name="Kuroki Y."/>
            <person name="Lindquist E."/>
            <person name="Lucas S."/>
            <person name="Osoegawa K."/>
            <person name="Pennacchio L.A."/>
            <person name="Salamov A.A."/>
            <person name="Satou Y."/>
            <person name="Sauka-Spengler T."/>
            <person name="Schmutz J."/>
            <person name="Shin-I T."/>
            <person name="Toyoda A."/>
            <person name="Bronner-Fraser M."/>
            <person name="Fujiyama A."/>
            <person name="Holland L.Z."/>
            <person name="Holland P.W.H."/>
            <person name="Satoh N."/>
            <person name="Rokhsar D.S."/>
        </authorList>
    </citation>
    <scope>NUCLEOTIDE SEQUENCE [LARGE SCALE GENOMIC DNA]</scope>
    <source>
        <strain evidence="6">S238N-H82</strain>
        <tissue evidence="6">Testes</tissue>
    </source>
</reference>
<keyword evidence="4" id="KW-1015">Disulfide bond</keyword>
<feature type="domain" description="Peptidase S1" evidence="5">
    <location>
        <begin position="1"/>
        <end position="193"/>
    </location>
</feature>
<dbReference type="InParanoid" id="C3Y043"/>
<keyword evidence="3" id="KW-0720">Serine protease</keyword>
<protein>
    <recommendedName>
        <fullName evidence="5">Peptidase S1 domain-containing protein</fullName>
    </recommendedName>
</protein>
<evidence type="ECO:0000256" key="2">
    <source>
        <dbReference type="ARBA" id="ARBA00022801"/>
    </source>
</evidence>
<dbReference type="PANTHER" id="PTHR24264">
    <property type="entry name" value="TRYPSIN-RELATED"/>
    <property type="match status" value="1"/>
</dbReference>
<dbReference type="MEROPS" id="S01.064"/>
<dbReference type="CDD" id="cd00190">
    <property type="entry name" value="Tryp_SPc"/>
    <property type="match status" value="1"/>
</dbReference>
<dbReference type="InterPro" id="IPR033116">
    <property type="entry name" value="TRYPSIN_SER"/>
</dbReference>
<dbReference type="GO" id="GO:0004252">
    <property type="term" value="F:serine-type endopeptidase activity"/>
    <property type="evidence" value="ECO:0007669"/>
    <property type="project" value="InterPro"/>
</dbReference>
<dbReference type="eggNOG" id="KOG3627">
    <property type="taxonomic scope" value="Eukaryota"/>
</dbReference>